<dbReference type="GO" id="GO:0016787">
    <property type="term" value="F:hydrolase activity"/>
    <property type="evidence" value="ECO:0007669"/>
    <property type="project" value="UniProtKB-KW"/>
</dbReference>
<dbReference type="NCBIfam" id="TIGR01076">
    <property type="entry name" value="sortase_fam"/>
    <property type="match status" value="1"/>
</dbReference>
<organism evidence="2">
    <name type="scientific">bioreactor metagenome</name>
    <dbReference type="NCBI Taxonomy" id="1076179"/>
    <lineage>
        <taxon>unclassified sequences</taxon>
        <taxon>metagenomes</taxon>
        <taxon>ecological metagenomes</taxon>
    </lineage>
</organism>
<sequence>MLEGTGRQMRYGVGHVVGTAGLGQEGNCAVSGHRPSPFRYLDKLEEGDKITLSAGAELYTYTVYESFSVLPEETWVLSDIPGETATLTLITCTPYLVSSHRLIVRARLTDIAPV</sequence>
<comment type="caution">
    <text evidence="2">The sequence shown here is derived from an EMBL/GenBank/DDBJ whole genome shotgun (WGS) entry which is preliminary data.</text>
</comment>
<protein>
    <recommendedName>
        <fullName evidence="3">Sortase</fullName>
    </recommendedName>
</protein>
<dbReference type="InterPro" id="IPR023365">
    <property type="entry name" value="Sortase_dom-sf"/>
</dbReference>
<name>A0A645BF00_9ZZZZ</name>
<gene>
    <name evidence="2" type="ORF">SDC9_108613</name>
</gene>
<evidence type="ECO:0008006" key="3">
    <source>
        <dbReference type="Google" id="ProtNLM"/>
    </source>
</evidence>
<dbReference type="SUPFAM" id="SSF63817">
    <property type="entry name" value="Sortase"/>
    <property type="match status" value="1"/>
</dbReference>
<dbReference type="EMBL" id="VSSQ01018510">
    <property type="protein sequence ID" value="MPM61753.1"/>
    <property type="molecule type" value="Genomic_DNA"/>
</dbReference>
<accession>A0A645BF00</accession>
<keyword evidence="1" id="KW-0378">Hydrolase</keyword>
<reference evidence="2" key="1">
    <citation type="submission" date="2019-08" db="EMBL/GenBank/DDBJ databases">
        <authorList>
            <person name="Kucharzyk K."/>
            <person name="Murdoch R.W."/>
            <person name="Higgins S."/>
            <person name="Loffler F."/>
        </authorList>
    </citation>
    <scope>NUCLEOTIDE SEQUENCE</scope>
</reference>
<dbReference type="InterPro" id="IPR005754">
    <property type="entry name" value="Sortase"/>
</dbReference>
<dbReference type="Pfam" id="PF04203">
    <property type="entry name" value="Sortase"/>
    <property type="match status" value="1"/>
</dbReference>
<dbReference type="CDD" id="cd06166">
    <property type="entry name" value="Sortase_D_2"/>
    <property type="match status" value="1"/>
</dbReference>
<evidence type="ECO:0000313" key="2">
    <source>
        <dbReference type="EMBL" id="MPM61753.1"/>
    </source>
</evidence>
<evidence type="ECO:0000256" key="1">
    <source>
        <dbReference type="ARBA" id="ARBA00022801"/>
    </source>
</evidence>
<dbReference type="Gene3D" id="2.40.260.10">
    <property type="entry name" value="Sortase"/>
    <property type="match status" value="1"/>
</dbReference>
<dbReference type="AlphaFoldDB" id="A0A645BF00"/>
<dbReference type="InterPro" id="IPR042000">
    <property type="entry name" value="Sortase_D_2"/>
</dbReference>
<proteinExistence type="predicted"/>